<organism evidence="1 2">
    <name type="scientific">Candidatus Hydrogenisulfobacillus filiaventi</name>
    <dbReference type="NCBI Taxonomy" id="2707344"/>
    <lineage>
        <taxon>Bacteria</taxon>
        <taxon>Bacillati</taxon>
        <taxon>Bacillota</taxon>
        <taxon>Clostridia</taxon>
        <taxon>Eubacteriales</taxon>
        <taxon>Clostridiales Family XVII. Incertae Sedis</taxon>
        <taxon>Candidatus Hydrogenisulfobacillus</taxon>
    </lineage>
</organism>
<name>A0A6F8ZDB1_9FIRM</name>
<protein>
    <submittedName>
        <fullName evidence="1">Uncharacterized protein</fullName>
    </submittedName>
</protein>
<dbReference type="EMBL" id="LR778114">
    <property type="protein sequence ID" value="CAB1127747.1"/>
    <property type="molecule type" value="Genomic_DNA"/>
</dbReference>
<evidence type="ECO:0000313" key="1">
    <source>
        <dbReference type="EMBL" id="CAB1127747.1"/>
    </source>
</evidence>
<gene>
    <name evidence="1" type="ORF">R50_0241</name>
</gene>
<dbReference type="KEGG" id="hfv:R50_0241"/>
<dbReference type="AlphaFoldDB" id="A0A6F8ZDB1"/>
<dbReference type="Proteomes" id="UP000503399">
    <property type="component" value="Chromosome"/>
</dbReference>
<accession>A0A6F8ZDB1</accession>
<proteinExistence type="predicted"/>
<keyword evidence="2" id="KW-1185">Reference proteome</keyword>
<evidence type="ECO:0000313" key="2">
    <source>
        <dbReference type="Proteomes" id="UP000503399"/>
    </source>
</evidence>
<sequence>MLDVWDQPAAAAHLDKTAIEHEAARAWVERELSTVDRELAAYAERYGVPHPDGLERLIASGRIDGHPAWEDRLDWGNLLVYRERLVGMAGSRP</sequence>
<reference evidence="1 2" key="1">
    <citation type="submission" date="2020-02" db="EMBL/GenBank/DDBJ databases">
        <authorList>
            <person name="Hogendoorn C."/>
        </authorList>
    </citation>
    <scope>NUCLEOTIDE SEQUENCE [LARGE SCALE GENOMIC DNA]</scope>
    <source>
        <strain evidence="1">R501</strain>
    </source>
</reference>